<dbReference type="InterPro" id="IPR003593">
    <property type="entry name" value="AAA+_ATPase"/>
</dbReference>
<sequence>MQQESTSDLLSPKPKQMWLGKPLALRLQYMNDSMFVPHPQLARTVTAISNKMNYCKQAKKGRAIFVEAPSGCGKTTLTRIFKAQMPTEILDEKTIVPIVYFSVPKVITRKGMDKSLLKALGDPKEAAGTHFDLDERAINLLKQTETKIIFIDNIQDIPSKRREGGIIEIGNWIRDLIDDSAALVVLLGTQDANAILVPNIQLRRRCPGKLMMHYFDINTESSALEFKNFLRLIDNFLPINGISGLSLKEISIPLAYASGGIQDYIFQILSCAVKYAVTQKREQLEITDLAKGFDETFQEYGKEINPFLGQVSRLLNQKGEPLYGVLNATQNTEK</sequence>
<dbReference type="Pfam" id="PF05621">
    <property type="entry name" value="TniB"/>
    <property type="match status" value="1"/>
</dbReference>
<dbReference type="SUPFAM" id="SSF52540">
    <property type="entry name" value="P-loop containing nucleoside triphosphate hydrolases"/>
    <property type="match status" value="1"/>
</dbReference>
<dbReference type="Proteomes" id="UP000255108">
    <property type="component" value="Unassembled WGS sequence"/>
</dbReference>
<dbReference type="InterPro" id="IPR027417">
    <property type="entry name" value="P-loop_NTPase"/>
</dbReference>
<evidence type="ECO:0000313" key="5">
    <source>
        <dbReference type="Proteomes" id="UP000295794"/>
    </source>
</evidence>
<organism evidence="2 4">
    <name type="scientific">Iodobacter fluviatilis</name>
    <dbReference type="NCBI Taxonomy" id="537"/>
    <lineage>
        <taxon>Bacteria</taxon>
        <taxon>Pseudomonadati</taxon>
        <taxon>Pseudomonadota</taxon>
        <taxon>Betaproteobacteria</taxon>
        <taxon>Neisseriales</taxon>
        <taxon>Chitinibacteraceae</taxon>
        <taxon>Iodobacter</taxon>
    </lineage>
</organism>
<dbReference type="OrthoDB" id="8581376at2"/>
<name>A0A377SU12_9NEIS</name>
<evidence type="ECO:0000313" key="3">
    <source>
        <dbReference type="EMBL" id="TCU81622.1"/>
    </source>
</evidence>
<reference evidence="3 5" key="2">
    <citation type="submission" date="2019-03" db="EMBL/GenBank/DDBJ databases">
        <title>Genomic Encyclopedia of Type Strains, Phase IV (KMG-IV): sequencing the most valuable type-strain genomes for metagenomic binning, comparative biology and taxonomic classification.</title>
        <authorList>
            <person name="Goeker M."/>
        </authorList>
    </citation>
    <scope>NUCLEOTIDE SEQUENCE [LARGE SCALE GENOMIC DNA]</scope>
    <source>
        <strain evidence="3 5">DSM 3764</strain>
    </source>
</reference>
<proteinExistence type="predicted"/>
<dbReference type="Gene3D" id="3.40.50.300">
    <property type="entry name" value="P-loop containing nucleotide triphosphate hydrolases"/>
    <property type="match status" value="1"/>
</dbReference>
<dbReference type="SMART" id="SM00382">
    <property type="entry name" value="AAA"/>
    <property type="match status" value="1"/>
</dbReference>
<evidence type="ECO:0000313" key="2">
    <source>
        <dbReference type="EMBL" id="STR44778.1"/>
    </source>
</evidence>
<dbReference type="AlphaFoldDB" id="A0A377SU12"/>
<evidence type="ECO:0000313" key="4">
    <source>
        <dbReference type="Proteomes" id="UP000255108"/>
    </source>
</evidence>
<dbReference type="EMBL" id="SMBT01000020">
    <property type="protein sequence ID" value="TCU81622.1"/>
    <property type="molecule type" value="Genomic_DNA"/>
</dbReference>
<gene>
    <name evidence="3" type="ORF">EV682_12022</name>
    <name evidence="2" type="ORF">NCTC11159_03323</name>
</gene>
<protein>
    <submittedName>
        <fullName evidence="3">TniB protein</fullName>
    </submittedName>
</protein>
<dbReference type="Proteomes" id="UP000295794">
    <property type="component" value="Unassembled WGS sequence"/>
</dbReference>
<reference evidence="2 4" key="1">
    <citation type="submission" date="2018-06" db="EMBL/GenBank/DDBJ databases">
        <authorList>
            <consortium name="Pathogen Informatics"/>
            <person name="Doyle S."/>
        </authorList>
    </citation>
    <scope>NUCLEOTIDE SEQUENCE [LARGE SCALE GENOMIC DNA]</scope>
    <source>
        <strain evidence="2 4">NCTC11159</strain>
    </source>
</reference>
<dbReference type="EMBL" id="UGHR01000003">
    <property type="protein sequence ID" value="STR44778.1"/>
    <property type="molecule type" value="Genomic_DNA"/>
</dbReference>
<feature type="domain" description="AAA+ ATPase" evidence="1">
    <location>
        <begin position="60"/>
        <end position="189"/>
    </location>
</feature>
<accession>A0A377SU12</accession>
<keyword evidence="5" id="KW-1185">Reference proteome</keyword>
<evidence type="ECO:0000259" key="1">
    <source>
        <dbReference type="SMART" id="SM00382"/>
    </source>
</evidence>
<dbReference type="RefSeq" id="WP_115228543.1">
    <property type="nucleotide sequence ID" value="NZ_CAWOLO010000020.1"/>
</dbReference>
<dbReference type="InterPro" id="IPR008868">
    <property type="entry name" value="TniB"/>
</dbReference>